<sequence>MIDFSIFGIDPLLALILLPAVGTVVVGAFFRQTWLARIGALAFSLLTLGLAVAVFFIYQNNAESVGYGYLTFSEPQPWFALLGSQISFGIDGISAAMILLTGILSPLAILVSWEVSDRAPAHLALLLLFEAGSMGVFATTDLMIFFLFYELSLVPMYFLINQWGSPGGRLYASTKFMIYSIGGTLGMLLAIQLIGWASSLASPEMAAQVQGVLPGFEAGMNTYNMQALSVIWPQLSNTLGTSFLGIPIETVKALAFIGFFVAFAIKVPIWPFHTWLPDAHGEAPTAGSMLLAGVMLKLGAYGFIRLVVPLFPDVWISEAIFGMNFATIFAILSVLGIVLGALAAFGQNDIKRLVAYSSVNHMGFVGIGVAVMALLYGESWQAAQQSTAGLSADMLQTGIIATNGAVMQMFNHGLSAAGMFLLAGGLYHKTHTRDMSEYGGLWVRAPIFGGIFIFTSMASLGLPGLNGFIGEFLVVRGTWPVFTVLTALSMIGLLFTGSYILKGIRAVLHGPFNMKWLNTNLELHLNEMVAISPLLVLMLITGILPNWILLTINGSVTAIMNGIG</sequence>
<evidence type="ECO:0000256" key="6">
    <source>
        <dbReference type="RuleBase" id="RU000320"/>
    </source>
</evidence>
<feature type="domain" description="NADH:quinone oxidoreductase/Mrp antiporter transmembrane" evidence="8">
    <location>
        <begin position="395"/>
        <end position="490"/>
    </location>
</feature>
<dbReference type="PRINTS" id="PR01437">
    <property type="entry name" value="NUOXDRDTASE4"/>
</dbReference>
<feature type="transmembrane region" description="Helical" evidence="7">
    <location>
        <begin position="38"/>
        <end position="58"/>
    </location>
</feature>
<dbReference type="GO" id="GO:0015990">
    <property type="term" value="P:electron transport coupled proton transport"/>
    <property type="evidence" value="ECO:0007669"/>
    <property type="project" value="TreeGrafter"/>
</dbReference>
<comment type="subcellular location">
    <subcellularLocation>
        <location evidence="1">Endomembrane system</location>
        <topology evidence="1">Multi-pass membrane protein</topology>
    </subcellularLocation>
    <subcellularLocation>
        <location evidence="6">Membrane</location>
        <topology evidence="6">Multi-pass membrane protein</topology>
    </subcellularLocation>
</comment>
<evidence type="ECO:0000259" key="8">
    <source>
        <dbReference type="Pfam" id="PF00361"/>
    </source>
</evidence>
<evidence type="ECO:0000256" key="5">
    <source>
        <dbReference type="ARBA" id="ARBA00023136"/>
    </source>
</evidence>
<feature type="domain" description="NADH:quinone oxidoreductase/Mrp antiporter transmembrane" evidence="8">
    <location>
        <begin position="140"/>
        <end position="372"/>
    </location>
</feature>
<dbReference type="RefSeq" id="WP_195169975.1">
    <property type="nucleotide sequence ID" value="NZ_CP062983.1"/>
</dbReference>
<feature type="transmembrane region" description="Helical" evidence="7">
    <location>
        <begin position="78"/>
        <end position="111"/>
    </location>
</feature>
<dbReference type="KEGG" id="pmet:G4Y79_19770"/>
<dbReference type="Pfam" id="PF00361">
    <property type="entry name" value="Proton_antipo_M"/>
    <property type="match status" value="2"/>
</dbReference>
<dbReference type="GO" id="GO:0003954">
    <property type="term" value="F:NADH dehydrogenase activity"/>
    <property type="evidence" value="ECO:0007669"/>
    <property type="project" value="TreeGrafter"/>
</dbReference>
<dbReference type="InterPro" id="IPR003918">
    <property type="entry name" value="NADH_UbQ_OxRdtase"/>
</dbReference>
<feature type="transmembrane region" description="Helical" evidence="7">
    <location>
        <begin position="12"/>
        <end position="31"/>
    </location>
</feature>
<feature type="transmembrane region" description="Helical" evidence="7">
    <location>
        <begin position="253"/>
        <end position="273"/>
    </location>
</feature>
<feature type="transmembrane region" description="Helical" evidence="7">
    <location>
        <begin position="528"/>
        <end position="550"/>
    </location>
</feature>
<dbReference type="GO" id="GO:0008137">
    <property type="term" value="F:NADH dehydrogenase (ubiquinone) activity"/>
    <property type="evidence" value="ECO:0007669"/>
    <property type="project" value="InterPro"/>
</dbReference>
<feature type="transmembrane region" description="Helical" evidence="7">
    <location>
        <begin position="285"/>
        <end position="308"/>
    </location>
</feature>
<dbReference type="GO" id="GO:0012505">
    <property type="term" value="C:endomembrane system"/>
    <property type="evidence" value="ECO:0007669"/>
    <property type="project" value="UniProtKB-SubCell"/>
</dbReference>
<dbReference type="PANTHER" id="PTHR43507:SF1">
    <property type="entry name" value="NADH-UBIQUINONE OXIDOREDUCTASE CHAIN 4"/>
    <property type="match status" value="1"/>
</dbReference>
<keyword evidence="5 7" id="KW-0472">Membrane</keyword>
<evidence type="ECO:0000256" key="4">
    <source>
        <dbReference type="ARBA" id="ARBA00022989"/>
    </source>
</evidence>
<dbReference type="GO" id="GO:0016020">
    <property type="term" value="C:membrane"/>
    <property type="evidence" value="ECO:0007669"/>
    <property type="project" value="UniProtKB-SubCell"/>
</dbReference>
<dbReference type="GO" id="GO:0048039">
    <property type="term" value="F:ubiquinone binding"/>
    <property type="evidence" value="ECO:0007669"/>
    <property type="project" value="TreeGrafter"/>
</dbReference>
<evidence type="ECO:0000313" key="9">
    <source>
        <dbReference type="EMBL" id="QPC81904.1"/>
    </source>
</evidence>
<organism evidence="9 10">
    <name type="scientific">Phototrophicus methaneseepsis</name>
    <dbReference type="NCBI Taxonomy" id="2710758"/>
    <lineage>
        <taxon>Bacteria</taxon>
        <taxon>Bacillati</taxon>
        <taxon>Chloroflexota</taxon>
        <taxon>Candidatus Thermofontia</taxon>
        <taxon>Phototrophicales</taxon>
        <taxon>Phototrophicaceae</taxon>
        <taxon>Phototrophicus</taxon>
    </lineage>
</organism>
<dbReference type="AlphaFoldDB" id="A0A7S8E7S0"/>
<dbReference type="EMBL" id="CP062983">
    <property type="protein sequence ID" value="QPC81904.1"/>
    <property type="molecule type" value="Genomic_DNA"/>
</dbReference>
<feature type="transmembrane region" description="Helical" evidence="7">
    <location>
        <begin position="320"/>
        <end position="346"/>
    </location>
</feature>
<protein>
    <submittedName>
        <fullName evidence="9">NADH-quinone oxidoreductase subunit M</fullName>
    </submittedName>
</protein>
<dbReference type="GO" id="GO:0042773">
    <property type="term" value="P:ATP synthesis coupled electron transport"/>
    <property type="evidence" value="ECO:0007669"/>
    <property type="project" value="InterPro"/>
</dbReference>
<feature type="transmembrane region" description="Helical" evidence="7">
    <location>
        <begin position="123"/>
        <end position="149"/>
    </location>
</feature>
<keyword evidence="3 6" id="KW-0812">Transmembrane</keyword>
<keyword evidence="4 7" id="KW-1133">Transmembrane helix</keyword>
<dbReference type="PANTHER" id="PTHR43507">
    <property type="entry name" value="NADH-UBIQUINONE OXIDOREDUCTASE CHAIN 4"/>
    <property type="match status" value="1"/>
</dbReference>
<feature type="transmembrane region" description="Helical" evidence="7">
    <location>
        <begin position="409"/>
        <end position="427"/>
    </location>
</feature>
<dbReference type="InterPro" id="IPR001750">
    <property type="entry name" value="ND/Mrp_TM"/>
</dbReference>
<reference evidence="9 10" key="1">
    <citation type="submission" date="2020-02" db="EMBL/GenBank/DDBJ databases">
        <authorList>
            <person name="Zheng R.K."/>
            <person name="Sun C.M."/>
        </authorList>
    </citation>
    <scope>NUCLEOTIDE SEQUENCE [LARGE SCALE GENOMIC DNA]</scope>
    <source>
        <strain evidence="10">rifampicinis</strain>
    </source>
</reference>
<evidence type="ECO:0000256" key="3">
    <source>
        <dbReference type="ARBA" id="ARBA00022692"/>
    </source>
</evidence>
<feature type="transmembrane region" description="Helical" evidence="7">
    <location>
        <begin position="358"/>
        <end position="376"/>
    </location>
</feature>
<name>A0A7S8E7S0_9CHLR</name>
<feature type="transmembrane region" description="Helical" evidence="7">
    <location>
        <begin position="176"/>
        <end position="197"/>
    </location>
</feature>
<proteinExistence type="inferred from homology"/>
<dbReference type="Proteomes" id="UP000594468">
    <property type="component" value="Chromosome"/>
</dbReference>
<evidence type="ECO:0000256" key="7">
    <source>
        <dbReference type="SAM" id="Phobius"/>
    </source>
</evidence>
<feature type="transmembrane region" description="Helical" evidence="7">
    <location>
        <begin position="481"/>
        <end position="508"/>
    </location>
</feature>
<comment type="similarity">
    <text evidence="2">Belongs to the complex I subunit 4 family.</text>
</comment>
<feature type="transmembrane region" description="Helical" evidence="7">
    <location>
        <begin position="447"/>
        <end position="469"/>
    </location>
</feature>
<evidence type="ECO:0000313" key="10">
    <source>
        <dbReference type="Proteomes" id="UP000594468"/>
    </source>
</evidence>
<gene>
    <name evidence="9" type="ORF">G4Y79_19770</name>
</gene>
<accession>A0A7S8E7S0</accession>
<dbReference type="InterPro" id="IPR010227">
    <property type="entry name" value="NADH_Q_OxRdtase_chainM/4"/>
</dbReference>
<evidence type="ECO:0000256" key="2">
    <source>
        <dbReference type="ARBA" id="ARBA00009025"/>
    </source>
</evidence>
<keyword evidence="10" id="KW-1185">Reference proteome</keyword>
<dbReference type="NCBIfam" id="TIGR01972">
    <property type="entry name" value="NDH_I_M"/>
    <property type="match status" value="1"/>
</dbReference>
<evidence type="ECO:0000256" key="1">
    <source>
        <dbReference type="ARBA" id="ARBA00004127"/>
    </source>
</evidence>